<dbReference type="Proteomes" id="UP000494203">
    <property type="component" value="Unassembled WGS sequence"/>
</dbReference>
<dbReference type="GO" id="GO:0018580">
    <property type="term" value="F:nitronate monooxygenase activity"/>
    <property type="evidence" value="ECO:0007669"/>
    <property type="project" value="InterPro"/>
</dbReference>
<dbReference type="Pfam" id="PF03060">
    <property type="entry name" value="NMO"/>
    <property type="match status" value="1"/>
</dbReference>
<proteinExistence type="predicted"/>
<evidence type="ECO:0000256" key="2">
    <source>
        <dbReference type="ARBA" id="ARBA00022643"/>
    </source>
</evidence>
<dbReference type="SUPFAM" id="SSF51412">
    <property type="entry name" value="Inosine monophosphate dehydrogenase (IMPDH)"/>
    <property type="match status" value="1"/>
</dbReference>
<evidence type="ECO:0000256" key="3">
    <source>
        <dbReference type="ARBA" id="ARBA00023002"/>
    </source>
</evidence>
<accession>A0A6S7E0Z7</accession>
<dbReference type="InterPro" id="IPR004136">
    <property type="entry name" value="NMO"/>
</dbReference>
<keyword evidence="1" id="KW-0285">Flavoprotein</keyword>
<protein>
    <submittedName>
        <fullName evidence="4">Uncharacterized protein</fullName>
    </submittedName>
</protein>
<dbReference type="RefSeq" id="WP_175141405.1">
    <property type="nucleotide sequence ID" value="NZ_CADIKZ010000010.1"/>
</dbReference>
<gene>
    <name evidence="4" type="ORF">LMG26788_03798</name>
</gene>
<name>A0A6S7E0Z7_9BURK</name>
<keyword evidence="5" id="KW-1185">Reference proteome</keyword>
<dbReference type="PANTHER" id="PTHR32332">
    <property type="entry name" value="2-NITROPROPANE DIOXYGENASE"/>
    <property type="match status" value="1"/>
</dbReference>
<organism evidence="4 5">
    <name type="scientific">Achromobacter pulmonis</name>
    <dbReference type="NCBI Taxonomy" id="1389932"/>
    <lineage>
        <taxon>Bacteria</taxon>
        <taxon>Pseudomonadati</taxon>
        <taxon>Pseudomonadota</taxon>
        <taxon>Betaproteobacteria</taxon>
        <taxon>Burkholderiales</taxon>
        <taxon>Alcaligenaceae</taxon>
        <taxon>Achromobacter</taxon>
    </lineage>
</organism>
<reference evidence="4 5" key="1">
    <citation type="submission" date="2020-04" db="EMBL/GenBank/DDBJ databases">
        <authorList>
            <person name="De Canck E."/>
        </authorList>
    </citation>
    <scope>NUCLEOTIDE SEQUENCE [LARGE SCALE GENOMIC DNA]</scope>
    <source>
        <strain evidence="4 5">LMG 26788</strain>
    </source>
</reference>
<evidence type="ECO:0000313" key="4">
    <source>
        <dbReference type="EMBL" id="CAB3891450.1"/>
    </source>
</evidence>
<dbReference type="InterPro" id="IPR013785">
    <property type="entry name" value="Aldolase_TIM"/>
</dbReference>
<dbReference type="PANTHER" id="PTHR32332:SF20">
    <property type="entry name" value="2-NITROPROPANE DIOXYGENASE-LIKE PROTEIN"/>
    <property type="match status" value="1"/>
</dbReference>
<evidence type="ECO:0000313" key="5">
    <source>
        <dbReference type="Proteomes" id="UP000494203"/>
    </source>
</evidence>
<keyword evidence="2" id="KW-0288">FMN</keyword>
<dbReference type="Gene3D" id="3.20.20.70">
    <property type="entry name" value="Aldolase class I"/>
    <property type="match status" value="1"/>
</dbReference>
<evidence type="ECO:0000256" key="1">
    <source>
        <dbReference type="ARBA" id="ARBA00022630"/>
    </source>
</evidence>
<dbReference type="AlphaFoldDB" id="A0A6S7E0Z7"/>
<sequence length="318" mass="33814">MAQIVSSPQVEALLGARLPVLQAGMGGVAQPELAAAVCEAGAFGMIGLYRHTRDEIGQLVAQTAGLTKARFGVNLVPFVLDADALLDRLAYVADRPERPIVTFFGLPDHTVLRALPTGMDYGVQGGTWEELDAGFDAGARFGVLQTTEAGGHHLGKLTRAQALDQAARLGVDKRMVFLSGGISNAAELRQVLHAGFSGVLCGTVFAATRESAAHERYKQAIVDASPGDTVVTDRFSVGWHTHCHRVIRNASCEGVLPAGVIGFAHYFGKRYPILRYSVAVPTTQTEGLIEDMALYCGTSCKDAHSIRSVQQVLADLTA</sequence>
<dbReference type="EMBL" id="CADIKZ010000010">
    <property type="protein sequence ID" value="CAB3891450.1"/>
    <property type="molecule type" value="Genomic_DNA"/>
</dbReference>
<keyword evidence="3" id="KW-0560">Oxidoreductase</keyword>
<dbReference type="CDD" id="cd04730">
    <property type="entry name" value="NPD_like"/>
    <property type="match status" value="1"/>
</dbReference>